<dbReference type="InterPro" id="IPR003675">
    <property type="entry name" value="Rce1/LyrA-like_dom"/>
</dbReference>
<sequence>MYGPQAHEGAGPLPGAPAPPLYGDGGSRAYEDIAERNRSEVTRRLFLGSARAMVNRQAGFLLLYLLVGNLAALSGIILYRIWLKMTDPGNPILKSTDLLHSGQDQWMGFAYIAMSLSGMAFLALMRRRQMEDPGPYGIFRRTGRKMTPAVFFGAVGLILTAQAISFIYGFGMDQTLGWLGVSTGTGADAAGSGSLAFFIYASFLAPIGEELVFRGAVLGALKPYGKVFAIITTATMFGFFHGVLTQGFFAFMVGLVLGYIACEYSIFWSMALHMCNNFVIAGGLDYLTGFLSGNWLGAVQLAVPVVGILAGLIVLPLARVRIRDFIRANRADSAIYSSWRSIWFIVLLLIEGCTALLSVLP</sequence>
<dbReference type="EC" id="3.4.-.-" evidence="3"/>
<proteinExistence type="predicted"/>
<dbReference type="EMBL" id="JBANBB010000001">
    <property type="protein sequence ID" value="MEK0307078.1"/>
    <property type="molecule type" value="Genomic_DNA"/>
</dbReference>
<dbReference type="RefSeq" id="WP_340486275.1">
    <property type="nucleotide sequence ID" value="NZ_JBANDZ010000001.1"/>
</dbReference>
<dbReference type="Pfam" id="PF02517">
    <property type="entry name" value="Rce1-like"/>
    <property type="match status" value="1"/>
</dbReference>
<keyword evidence="1" id="KW-0472">Membrane</keyword>
<feature type="transmembrane region" description="Helical" evidence="1">
    <location>
        <begin position="106"/>
        <end position="125"/>
    </location>
</feature>
<keyword evidence="1" id="KW-1133">Transmembrane helix</keyword>
<feature type="transmembrane region" description="Helical" evidence="1">
    <location>
        <begin position="341"/>
        <end position="360"/>
    </location>
</feature>
<feature type="transmembrane region" description="Helical" evidence="1">
    <location>
        <begin position="248"/>
        <end position="266"/>
    </location>
</feature>
<feature type="transmembrane region" description="Helical" evidence="1">
    <location>
        <begin position="301"/>
        <end position="320"/>
    </location>
</feature>
<keyword evidence="3" id="KW-0378">Hydrolase</keyword>
<evidence type="ECO:0000256" key="1">
    <source>
        <dbReference type="SAM" id="Phobius"/>
    </source>
</evidence>
<protein>
    <submittedName>
        <fullName evidence="3">CPBP family intramembrane glutamic endopeptidase</fullName>
        <ecNumber evidence="3">3.4.-.-</ecNumber>
    </submittedName>
</protein>
<name>A0ABU8ZPA4_9BIFI</name>
<dbReference type="Proteomes" id="UP001373159">
    <property type="component" value="Unassembled WGS sequence"/>
</dbReference>
<evidence type="ECO:0000259" key="2">
    <source>
        <dbReference type="Pfam" id="PF02517"/>
    </source>
</evidence>
<dbReference type="PANTHER" id="PTHR43592">
    <property type="entry name" value="CAAX AMINO TERMINAL PROTEASE"/>
    <property type="match status" value="1"/>
</dbReference>
<gene>
    <name evidence="3" type="ORF">V8P97_06345</name>
</gene>
<feature type="transmembrane region" description="Helical" evidence="1">
    <location>
        <begin position="61"/>
        <end position="82"/>
    </location>
</feature>
<dbReference type="GO" id="GO:0016787">
    <property type="term" value="F:hydrolase activity"/>
    <property type="evidence" value="ECO:0007669"/>
    <property type="project" value="UniProtKB-KW"/>
</dbReference>
<organism evidence="3 4">
    <name type="scientific">Bifidobacterium favimelis</name>
    <dbReference type="NCBI Taxonomy" id="3122979"/>
    <lineage>
        <taxon>Bacteria</taxon>
        <taxon>Bacillati</taxon>
        <taxon>Actinomycetota</taxon>
        <taxon>Actinomycetes</taxon>
        <taxon>Bifidobacteriales</taxon>
        <taxon>Bifidobacteriaceae</taxon>
        <taxon>Bifidobacterium</taxon>
    </lineage>
</organism>
<dbReference type="PANTHER" id="PTHR43592:SF15">
    <property type="entry name" value="CAAX AMINO TERMINAL PROTEASE FAMILY PROTEIN"/>
    <property type="match status" value="1"/>
</dbReference>
<keyword evidence="4" id="KW-1185">Reference proteome</keyword>
<keyword evidence="1" id="KW-0812">Transmembrane</keyword>
<evidence type="ECO:0000313" key="3">
    <source>
        <dbReference type="EMBL" id="MEK0307078.1"/>
    </source>
</evidence>
<feature type="transmembrane region" description="Helical" evidence="1">
    <location>
        <begin position="146"/>
        <end position="170"/>
    </location>
</feature>
<feature type="domain" description="CAAX prenyl protease 2/Lysostaphin resistance protein A-like" evidence="2">
    <location>
        <begin position="193"/>
        <end position="279"/>
    </location>
</feature>
<feature type="transmembrane region" description="Helical" evidence="1">
    <location>
        <begin position="190"/>
        <end position="212"/>
    </location>
</feature>
<evidence type="ECO:0000313" key="4">
    <source>
        <dbReference type="Proteomes" id="UP001373159"/>
    </source>
</evidence>
<accession>A0ABU8ZPA4</accession>
<reference evidence="3 4" key="1">
    <citation type="submission" date="2024-02" db="EMBL/GenBank/DDBJ databases">
        <title>Bifidobacterium honeyensis sp. nov., isolated from the comb honey.</title>
        <authorList>
            <person name="Liu W."/>
            <person name="Li Y."/>
        </authorList>
    </citation>
    <scope>NUCLEOTIDE SEQUENCE [LARGE SCALE GENOMIC DNA]</scope>
    <source>
        <strain evidence="3 4">IMAU50988</strain>
    </source>
</reference>
<comment type="caution">
    <text evidence="3">The sequence shown here is derived from an EMBL/GenBank/DDBJ whole genome shotgun (WGS) entry which is preliminary data.</text>
</comment>